<dbReference type="InterPro" id="IPR039904">
    <property type="entry name" value="TRANK1"/>
</dbReference>
<sequence length="2234" mass="266871">MNEIQNENEQMASYHEGQNSYESKLLQIFDQFNQKTQQFTNLHEFLIHYLGQFSQEAEYQDQSLKQVNIKQLFPNRLWEFDLSKNFICKIMSYNFIQILRIMMYLLEGRFNQENKESLKILNLNCGSLKLPFQFAFIANLYSEQSLSIIILILPQKQYITNSQGELEEIKFIHKMTFIDIIYDDYGNDDHKINICQQILDEYLHKYLKTNNIFQSIKLIKEKQQNNQTTKIRIGIKTKNKNLLIQPRLFETIKTNVDDYIFDNQSKTWITRKLYELIQKKIIKINIQTENYYLIKEYICLPSALQINKLIQKLPKFKNQITQQQLQAIVWKGITFILGRSGTGKTTCALFKLFILDALFNLRQQLKLQNYNIKSQILQESESQSNDRLILKTLFVTASPLLAWQIKQNYLQLTENFQELIKEKFQKKSESNDIEEESFYEIINELQESQIKENILDSDEDDIDNYEKMMGKFQKLSDIIEYPAFLTLRKVIFSIDASLINPYFKFSQKQHCSAQWHNEQIGIVSLNQQSQQNNEKLQKKIKDYDDQEFIVYNNTQEVTFDLFLNWLWPKIIKKLVHQNQKIKQLDPALVWYEIMSKIKGHATSYEYPNKYMNYDNYSYYHKVLSDDYTKILYKAFEHYEQIKQNLGYYDILDIVNHINYELRYGHDVLEKVHYLILDELQDIPNAIFILLNQIADFGLICCGDNAQNIQKGTGQQFIEFRNLLNDSNLQNKYRNNHISTFKLSQNFRFHDQILQITNSIIRMIELLFPYQIDVFDKEERSYLQGPKPIIIQSEDIQMLLNYLKKNFKVESNNILFGSNQVIIVRDQESKLKIPNSLQQTLILTIYEAKGLEFDDVILFNFFTDSDCTSDDWNVLKNFQIKDVFYKMKQNSSQFLQHEFYETIEMKKLFLIQNTQQQNLSDTINKFVNNQTLCQELKLLYVSLTRAKRQIIIYDDNYIKRKTIQKLWEDLKLIQIIYTQQNENVEEFEILFNQQFDNKNNWKNQGLNFFRVNNYEQAKKCFKFAKDYQLEKKAQAYQLATQATLTENGENLFYEAALIFEELNIQNRAAQCYFSAKKYKDAYRLYKQLNFKIESAEAAYFCREFEEAGQLFLEAKDFKRSIDSYKQQGNYNKIVELILKNKDDISKEEYQIHLNKYFPIILQQIYNEIELQNQIAFNDIDEQSQSFSVCNSNLSQSCEKLDFQFKNTQQNNYENQSNFSESFQVINDSFDHLSIYDPDDEWIQNDKIQLISSINSSDTRQFNDQNKILLLNEVQRINFRKNKKKKVTLDDSTLIQIIQLLIQISEDFKIHIQEKLGQKQLDYSNIIKLTQIDTINLILNLLEKFQNYKLCMYICNQYNLLDQLGEYLVILASKYTPLYQNSIIVDIKMIRNTLKRKHLLDQASIANQALLNIFETINPEILNFKLEDDLIQNNSFTLKFYQDLIGLGFWKQIIFTMNYQHSKDLCLSFNNHQDLIIILQHMEKQLNLNQKIQLIKSQYLLQVEQYFIYKNIKIIQIDQIFEITNSIAQGDLINSKIINQIIHHAKLKQQNLNYKDQLKQLESIILSYLLCCGFISPQDTTLEQRIHLINILYYCISQITCISWNQNLIDAIQFLFKFSFPQGEIMNNYSQYVLLNVQSKLQISFKNENVYFADSNFEYLLIPFELLLKQISHYFGRTNIQELKIFEFQQDLQYNFQTPLTFIIKSIKHQQLQSLFQPYIQYSMNQQNKNKKQKDFLNQDEYSILQVINQNEIRLYYEYFLKTNQRVSNLSLLTSQSLIDQIVVLFQLAFKCMSQDQHAYLILAINLCNCSNNLPLAIYSIKSIDNKLETEKYLKYIEFLECQNYNITEDMVECFLDYCYYCKQNLYLDEWNDHLIRIGLQLILAQDFISLIVIPDYYLDYLNQDVQYENSVIQNTQFPLKNYDILIEYCNNLYNYMQSCISPFYEQNGYLLLIIIILNLQVISQELQTIIQTILASQNVESQMKDIIQILNQSVEIRRKKLIQESHLLIIPDYLEEQLIQLEVIQKQQNNNQNIILYQECLDNWNLHLSLADKMRINGLKILKFYIKQRKLIKKNSKIELIKNPLILRFIQYYQLNSSVLECINKDSNWKSQLSYSYKLQDELLKARQHSKKMKDIQQIRYYLESIIKLLMQLKMGHQIYDQLINIEIVFRHYQQTKQNEQREQQSMLERNREMLKIKWQNLQAGIKVQNKLTNISQKQCLTIQEQDQEEENNRI</sequence>
<name>A0A8S1R9D8_9CILI</name>
<evidence type="ECO:0008006" key="3">
    <source>
        <dbReference type="Google" id="ProtNLM"/>
    </source>
</evidence>
<reference evidence="1" key="1">
    <citation type="submission" date="2021-01" db="EMBL/GenBank/DDBJ databases">
        <authorList>
            <consortium name="Genoscope - CEA"/>
            <person name="William W."/>
        </authorList>
    </citation>
    <scope>NUCLEOTIDE SEQUENCE</scope>
</reference>
<dbReference type="OrthoDB" id="3156807at2759"/>
<organism evidence="1 2">
    <name type="scientific">Paramecium sonneborni</name>
    <dbReference type="NCBI Taxonomy" id="65129"/>
    <lineage>
        <taxon>Eukaryota</taxon>
        <taxon>Sar</taxon>
        <taxon>Alveolata</taxon>
        <taxon>Ciliophora</taxon>
        <taxon>Intramacronucleata</taxon>
        <taxon>Oligohymenophorea</taxon>
        <taxon>Peniculida</taxon>
        <taxon>Parameciidae</taxon>
        <taxon>Paramecium</taxon>
    </lineage>
</organism>
<evidence type="ECO:0000313" key="1">
    <source>
        <dbReference type="EMBL" id="CAD8124478.1"/>
    </source>
</evidence>
<protein>
    <recommendedName>
        <fullName evidence="3">UvrD-like helicase ATP-binding domain-containing protein</fullName>
    </recommendedName>
</protein>
<evidence type="ECO:0000313" key="2">
    <source>
        <dbReference type="Proteomes" id="UP000692954"/>
    </source>
</evidence>
<gene>
    <name evidence="1" type="ORF">PSON_ATCC_30995.1.T1510079</name>
</gene>
<keyword evidence="2" id="KW-1185">Reference proteome</keyword>
<dbReference type="Proteomes" id="UP000692954">
    <property type="component" value="Unassembled WGS sequence"/>
</dbReference>
<proteinExistence type="predicted"/>
<dbReference type="PANTHER" id="PTHR21529">
    <property type="entry name" value="MAMMARY TURMOR VIRUS RECEPTOR HOMOLOG 1, 2 MTVR1, 2"/>
    <property type="match status" value="1"/>
</dbReference>
<comment type="caution">
    <text evidence="1">The sequence shown here is derived from an EMBL/GenBank/DDBJ whole genome shotgun (WGS) entry which is preliminary data.</text>
</comment>
<dbReference type="EMBL" id="CAJJDN010000151">
    <property type="protein sequence ID" value="CAD8124478.1"/>
    <property type="molecule type" value="Genomic_DNA"/>
</dbReference>
<dbReference type="PANTHER" id="PTHR21529:SF4">
    <property type="entry name" value="TPR AND ANKYRIN REPEAT-CONTAINING PROTEIN 1"/>
    <property type="match status" value="1"/>
</dbReference>
<accession>A0A8S1R9D8</accession>